<feature type="compositionally biased region" description="Low complexity" evidence="2">
    <location>
        <begin position="138"/>
        <end position="157"/>
    </location>
</feature>
<feature type="compositionally biased region" description="Polar residues" evidence="2">
    <location>
        <begin position="72"/>
        <end position="89"/>
    </location>
</feature>
<evidence type="ECO:0000256" key="1">
    <source>
        <dbReference type="PROSITE-ProRule" id="PRU00042"/>
    </source>
</evidence>
<dbReference type="RefSeq" id="XP_008087942.1">
    <property type="nucleotide sequence ID" value="XM_008089751.1"/>
</dbReference>
<gene>
    <name evidence="4" type="ORF">GLAREA_11608</name>
</gene>
<dbReference type="GO" id="GO:0008270">
    <property type="term" value="F:zinc ion binding"/>
    <property type="evidence" value="ECO:0007669"/>
    <property type="project" value="UniProtKB-KW"/>
</dbReference>
<reference evidence="4 5" key="1">
    <citation type="journal article" date="2013" name="BMC Genomics">
        <title>Genomics-driven discovery of the pneumocandin biosynthetic gene cluster in the fungus Glarea lozoyensis.</title>
        <authorList>
            <person name="Chen L."/>
            <person name="Yue Q."/>
            <person name="Zhang X."/>
            <person name="Xiang M."/>
            <person name="Wang C."/>
            <person name="Li S."/>
            <person name="Che Y."/>
            <person name="Ortiz-Lopez F.J."/>
            <person name="Bills G.F."/>
            <person name="Liu X."/>
            <person name="An Z."/>
        </authorList>
    </citation>
    <scope>NUCLEOTIDE SEQUENCE [LARGE SCALE GENOMIC DNA]</scope>
    <source>
        <strain evidence="5">ATCC 20868 / MF5171</strain>
    </source>
</reference>
<evidence type="ECO:0000256" key="2">
    <source>
        <dbReference type="SAM" id="MobiDB-lite"/>
    </source>
</evidence>
<dbReference type="GeneID" id="19470649"/>
<dbReference type="KEGG" id="glz:GLAREA_11608"/>
<evidence type="ECO:0000313" key="5">
    <source>
        <dbReference type="Proteomes" id="UP000016922"/>
    </source>
</evidence>
<evidence type="ECO:0000313" key="4">
    <source>
        <dbReference type="EMBL" id="EPE25027.1"/>
    </source>
</evidence>
<feature type="domain" description="C2H2-type" evidence="3">
    <location>
        <begin position="11"/>
        <end position="39"/>
    </location>
</feature>
<evidence type="ECO:0000259" key="3">
    <source>
        <dbReference type="PROSITE" id="PS50157"/>
    </source>
</evidence>
<dbReference type="SMART" id="SM00355">
    <property type="entry name" value="ZnF_C2H2"/>
    <property type="match status" value="2"/>
</dbReference>
<sequence>MAGSQARNDRVPCGGCNQVFNRRADMERHHELKHKGKRYYCEIGNCDYSAGRAYTRNSHREKKHPDAYSFTLQIPSDTDGGQSSNNQNGVAYMEEPLDSSGSRMPLMGNSPMPHYGSSTPGSSTQGEFSESPINYESYQAQEYQGGESYQYQAASSSDQYGNQSYGGESTHQYQNGYGGSHDQTSQWNANQTSGRYSY</sequence>
<dbReference type="OrthoDB" id="3940153at2759"/>
<dbReference type="PROSITE" id="PS50157">
    <property type="entry name" value="ZINC_FINGER_C2H2_2"/>
    <property type="match status" value="1"/>
</dbReference>
<keyword evidence="5" id="KW-1185">Reference proteome</keyword>
<keyword evidence="1" id="KW-0863">Zinc-finger</keyword>
<dbReference type="HOGENOM" id="CLU_1378245_0_0_1"/>
<proteinExistence type="predicted"/>
<organism evidence="4 5">
    <name type="scientific">Glarea lozoyensis (strain ATCC 20868 / MF5171)</name>
    <dbReference type="NCBI Taxonomy" id="1116229"/>
    <lineage>
        <taxon>Eukaryota</taxon>
        <taxon>Fungi</taxon>
        <taxon>Dikarya</taxon>
        <taxon>Ascomycota</taxon>
        <taxon>Pezizomycotina</taxon>
        <taxon>Leotiomycetes</taxon>
        <taxon>Helotiales</taxon>
        <taxon>Helotiaceae</taxon>
        <taxon>Glarea</taxon>
    </lineage>
</organism>
<accession>S3CEV5</accession>
<dbReference type="EMBL" id="KE145372">
    <property type="protein sequence ID" value="EPE25027.1"/>
    <property type="molecule type" value="Genomic_DNA"/>
</dbReference>
<dbReference type="InterPro" id="IPR013087">
    <property type="entry name" value="Znf_C2H2_type"/>
</dbReference>
<feature type="compositionally biased region" description="Polar residues" evidence="2">
    <location>
        <begin position="158"/>
        <end position="198"/>
    </location>
</feature>
<name>S3CEV5_GLAL2</name>
<keyword evidence="1" id="KW-0479">Metal-binding</keyword>
<dbReference type="Proteomes" id="UP000016922">
    <property type="component" value="Unassembled WGS sequence"/>
</dbReference>
<protein>
    <recommendedName>
        <fullName evidence="3">C2H2-type domain-containing protein</fullName>
    </recommendedName>
</protein>
<feature type="compositionally biased region" description="Polar residues" evidence="2">
    <location>
        <begin position="116"/>
        <end position="137"/>
    </location>
</feature>
<dbReference type="PROSITE" id="PS00028">
    <property type="entry name" value="ZINC_FINGER_C2H2_1"/>
    <property type="match status" value="1"/>
</dbReference>
<dbReference type="Gene3D" id="3.30.160.60">
    <property type="entry name" value="Classic Zinc Finger"/>
    <property type="match status" value="1"/>
</dbReference>
<keyword evidence="1" id="KW-0862">Zinc</keyword>
<dbReference type="AlphaFoldDB" id="S3CEV5"/>
<feature type="region of interest" description="Disordered" evidence="2">
    <location>
        <begin position="72"/>
        <end position="198"/>
    </location>
</feature>